<dbReference type="RefSeq" id="XP_069226140.1">
    <property type="nucleotide sequence ID" value="XM_069377105.1"/>
</dbReference>
<feature type="compositionally biased region" description="Polar residues" evidence="1">
    <location>
        <begin position="206"/>
        <end position="215"/>
    </location>
</feature>
<organism evidence="2 3">
    <name type="scientific">Cladosporium halotolerans</name>
    <dbReference type="NCBI Taxonomy" id="1052096"/>
    <lineage>
        <taxon>Eukaryota</taxon>
        <taxon>Fungi</taxon>
        <taxon>Dikarya</taxon>
        <taxon>Ascomycota</taxon>
        <taxon>Pezizomycotina</taxon>
        <taxon>Dothideomycetes</taxon>
        <taxon>Dothideomycetidae</taxon>
        <taxon>Cladosporiales</taxon>
        <taxon>Cladosporiaceae</taxon>
        <taxon>Cladosporium</taxon>
    </lineage>
</organism>
<dbReference type="AlphaFoldDB" id="A0AB34KED1"/>
<dbReference type="GeneID" id="96009943"/>
<dbReference type="Proteomes" id="UP000803884">
    <property type="component" value="Unassembled WGS sequence"/>
</dbReference>
<gene>
    <name evidence="2" type="ORF">WHR41_08501</name>
</gene>
<proteinExistence type="predicted"/>
<dbReference type="EMBL" id="JAAQHG020000040">
    <property type="protein sequence ID" value="KAL1583033.1"/>
    <property type="molecule type" value="Genomic_DNA"/>
</dbReference>
<accession>A0AB34KED1</accession>
<name>A0AB34KED1_9PEZI</name>
<sequence>MSSTAPMIHSMATRRPDSSSVKRATEHSRSPSPFRTRRHRRSYTISAPLGTRVNAFPSPSGLPPTPSGKDSPVFGKENASPIRPTTSSSAPLLSKPQLAGSPTSPKRPRIFHTTSIFNDRFLDLPPLPDTWTTQHDRAICLLDSRNYSHAAIVAKLRRVFPELRGTLTPLMIDKRLRILDQNIELDYWRISSRAICTPPRPERDFGTQTSDTTPTKAAKGGRFMGSLLEKYLNPRKLTQELGVGRKNYIERF</sequence>
<comment type="caution">
    <text evidence="2">The sequence shown here is derived from an EMBL/GenBank/DDBJ whole genome shotgun (WGS) entry which is preliminary data.</text>
</comment>
<feature type="region of interest" description="Disordered" evidence="1">
    <location>
        <begin position="199"/>
        <end position="219"/>
    </location>
</feature>
<evidence type="ECO:0000313" key="2">
    <source>
        <dbReference type="EMBL" id="KAL1583033.1"/>
    </source>
</evidence>
<reference evidence="2 3" key="1">
    <citation type="journal article" date="2020" name="Microbiol. Resour. Announc.">
        <title>Draft Genome Sequence of a Cladosporium Species Isolated from the Mesophotic Ascidian Didemnum maculosum.</title>
        <authorList>
            <person name="Gioti A."/>
            <person name="Siaperas R."/>
            <person name="Nikolaivits E."/>
            <person name="Le Goff G."/>
            <person name="Ouazzani J."/>
            <person name="Kotoulas G."/>
            <person name="Topakas E."/>
        </authorList>
    </citation>
    <scope>NUCLEOTIDE SEQUENCE [LARGE SCALE GENOMIC DNA]</scope>
    <source>
        <strain evidence="2 3">TM138-S3</strain>
    </source>
</reference>
<evidence type="ECO:0000256" key="1">
    <source>
        <dbReference type="SAM" id="MobiDB-lite"/>
    </source>
</evidence>
<evidence type="ECO:0000313" key="3">
    <source>
        <dbReference type="Proteomes" id="UP000803884"/>
    </source>
</evidence>
<keyword evidence="3" id="KW-1185">Reference proteome</keyword>
<feature type="region of interest" description="Disordered" evidence="1">
    <location>
        <begin position="1"/>
        <end position="109"/>
    </location>
</feature>
<protein>
    <submittedName>
        <fullName evidence="2">Uncharacterized protein</fullName>
    </submittedName>
</protein>